<dbReference type="Gene3D" id="3.40.50.1820">
    <property type="entry name" value="alpha/beta hydrolase"/>
    <property type="match status" value="1"/>
</dbReference>
<feature type="region of interest" description="Disordered" evidence="2">
    <location>
        <begin position="524"/>
        <end position="545"/>
    </location>
</feature>
<dbReference type="AlphaFoldDB" id="A0A1A3PEG0"/>
<accession>A0A1A3PEG0</accession>
<dbReference type="Pfam" id="PF00823">
    <property type="entry name" value="PPE"/>
    <property type="match status" value="1"/>
</dbReference>
<dbReference type="OrthoDB" id="4568361at2"/>
<name>A0A1A3PEG0_MYCAS</name>
<evidence type="ECO:0000313" key="5">
    <source>
        <dbReference type="EMBL" id="OBK31679.1"/>
    </source>
</evidence>
<dbReference type="RefSeq" id="WP_065142234.1">
    <property type="nucleotide sequence ID" value="NZ_LZLS01000003.1"/>
</dbReference>
<dbReference type="Gene3D" id="1.20.1260.20">
    <property type="entry name" value="PPE superfamily"/>
    <property type="match status" value="1"/>
</dbReference>
<dbReference type="Pfam" id="PF08237">
    <property type="entry name" value="PE-PPE"/>
    <property type="match status" value="1"/>
</dbReference>
<sequence>MVSNFAVLPPEINSARVYTGAGPAPMLAAAAAWDGLAIELETAAASFESIVTGLASGSWQGQASLAMAGAAAPYITWLNTTATHAQGAAGLVRSAVAEFETAMTATVHPALVAANRTQVMSLAASNVFGQNTPAIAAIESLYEQMWAQDVAAMSSYHVGASAVAAQLAPWHQQLQGLFNAAARSAAQGSWAAPESRSVMANSAAAVTIAEVMGGSGTPIPSALYVQRAFELYVHHLAPSAIARSLFTPEGLYPIIAIKNLTFDSSVAQGLAILDNTIRSHLAAGNAVSVFGYSQSATIASLEMARLAASVNPPTPDQLSFTLIGNPNNPNGGVAARFPNISFPSLGVTSSPATPDNLYPTRIYTIEYDGIADFPRYPLNLVSTLNALAGTYYLHLNYFTFTPDQIDAAIPLTNTVGPTMTEYYILPTKNLPLLEPVRAIPIIGDPIADLVQPNLRVIVNLGYGDPAYGYSTSPPNVPTPFGVFPEVDPMVVANALAAGTQQGINDFGYSMAHLDVPSVDLANWMSPGSSGTGGGGGGSGGGSGGGTSAPAITIDSVIDGIQTVNTDILNTVTKVAGTGYQVLLPTADVVNALITTVPSYNVNLFLEGIRELAHGDPMGLINTIGYPLAADVTLLTVAATIELFLVISAAQMIGADISALIT</sequence>
<dbReference type="InterPro" id="IPR029058">
    <property type="entry name" value="AB_hydrolase_fold"/>
</dbReference>
<feature type="compositionally biased region" description="Gly residues" evidence="2">
    <location>
        <begin position="529"/>
        <end position="545"/>
    </location>
</feature>
<evidence type="ECO:0000313" key="6">
    <source>
        <dbReference type="Proteomes" id="UP000093928"/>
    </source>
</evidence>
<dbReference type="InterPro" id="IPR000030">
    <property type="entry name" value="PPE_dom"/>
</dbReference>
<evidence type="ECO:0000259" key="3">
    <source>
        <dbReference type="Pfam" id="PF00823"/>
    </source>
</evidence>
<dbReference type="FunFam" id="1.20.1260.20:FF:000001">
    <property type="entry name" value="PPE family protein PPE41"/>
    <property type="match status" value="1"/>
</dbReference>
<dbReference type="PANTHER" id="PTHR46766">
    <property type="entry name" value="GLUTAMINE-RICH PROTEIN 2"/>
    <property type="match status" value="1"/>
</dbReference>
<evidence type="ECO:0008006" key="7">
    <source>
        <dbReference type="Google" id="ProtNLM"/>
    </source>
</evidence>
<dbReference type="InterPro" id="IPR013228">
    <property type="entry name" value="PE-PPE_C"/>
</dbReference>
<organism evidence="5 6">
    <name type="scientific">Mycobacterium asiaticum</name>
    <dbReference type="NCBI Taxonomy" id="1790"/>
    <lineage>
        <taxon>Bacteria</taxon>
        <taxon>Bacillati</taxon>
        <taxon>Actinomycetota</taxon>
        <taxon>Actinomycetes</taxon>
        <taxon>Mycobacteriales</taxon>
        <taxon>Mycobacteriaceae</taxon>
        <taxon>Mycobacterium</taxon>
    </lineage>
</organism>
<dbReference type="EMBL" id="LZLS01000003">
    <property type="protein sequence ID" value="OBK31679.1"/>
    <property type="molecule type" value="Genomic_DNA"/>
</dbReference>
<dbReference type="InterPro" id="IPR038332">
    <property type="entry name" value="PPE_sf"/>
</dbReference>
<evidence type="ECO:0000256" key="2">
    <source>
        <dbReference type="SAM" id="MobiDB-lite"/>
    </source>
</evidence>
<feature type="domain" description="PPE" evidence="3">
    <location>
        <begin position="4"/>
        <end position="167"/>
    </location>
</feature>
<comment type="caution">
    <text evidence="5">The sequence shown here is derived from an EMBL/GenBank/DDBJ whole genome shotgun (WGS) entry which is preliminary data.</text>
</comment>
<dbReference type="Proteomes" id="UP000093928">
    <property type="component" value="Unassembled WGS sequence"/>
</dbReference>
<evidence type="ECO:0000259" key="4">
    <source>
        <dbReference type="Pfam" id="PF08237"/>
    </source>
</evidence>
<dbReference type="SUPFAM" id="SSF140459">
    <property type="entry name" value="PE/PPE dimer-like"/>
    <property type="match status" value="1"/>
</dbReference>
<comment type="similarity">
    <text evidence="1">Belongs to the mycobacterial PPE family.</text>
</comment>
<proteinExistence type="inferred from homology"/>
<evidence type="ECO:0000256" key="1">
    <source>
        <dbReference type="ARBA" id="ARBA00010652"/>
    </source>
</evidence>
<dbReference type="GO" id="GO:0052572">
    <property type="term" value="P:response to host immune response"/>
    <property type="evidence" value="ECO:0007669"/>
    <property type="project" value="TreeGrafter"/>
</dbReference>
<dbReference type="PANTHER" id="PTHR46766:SF1">
    <property type="entry name" value="GLUTAMINE-RICH PROTEIN 2"/>
    <property type="match status" value="1"/>
</dbReference>
<protein>
    <recommendedName>
        <fullName evidence="7">PPE family domain-containing protein</fullName>
    </recommendedName>
</protein>
<reference evidence="5 6" key="1">
    <citation type="submission" date="2016-06" db="EMBL/GenBank/DDBJ databases">
        <authorList>
            <person name="Kjaerup R.B."/>
            <person name="Dalgaard T.S."/>
            <person name="Juul-Madsen H.R."/>
        </authorList>
    </citation>
    <scope>NUCLEOTIDE SEQUENCE [LARGE SCALE GENOMIC DNA]</scope>
    <source>
        <strain evidence="5 6">1165133.8</strain>
    </source>
</reference>
<feature type="domain" description="PE-PPE" evidence="4">
    <location>
        <begin position="238"/>
        <end position="462"/>
    </location>
</feature>
<gene>
    <name evidence="5" type="ORF">A5634_13390</name>
</gene>